<protein>
    <submittedName>
        <fullName evidence="6">LytTr DNA-binding domain protein</fullName>
    </submittedName>
</protein>
<proteinExistence type="predicted"/>
<dbReference type="InterPro" id="IPR007492">
    <property type="entry name" value="LytTR_DNA-bd_dom"/>
</dbReference>
<dbReference type="Proteomes" id="UP000003987">
    <property type="component" value="Unassembled WGS sequence"/>
</dbReference>
<dbReference type="SUPFAM" id="SSF52172">
    <property type="entry name" value="CheY-like"/>
    <property type="match status" value="1"/>
</dbReference>
<reference evidence="6 7" key="1">
    <citation type="submission" date="2009-06" db="EMBL/GenBank/DDBJ databases">
        <title>The Genome Sequence of Lactobacillus coleohominis strain 101-4-CHN.</title>
        <authorList>
            <consortium name="The Broad Institute Genome Sequencing Platform"/>
            <person name="Ward D."/>
            <person name="Young S.K."/>
            <person name="Zeng Q."/>
            <person name="Koehrsen M."/>
            <person name="Alvarado L."/>
            <person name="Berlin A."/>
            <person name="Borenstein D."/>
            <person name="Chen Z."/>
            <person name="Engels R."/>
            <person name="Freedman E."/>
            <person name="Gellesch M."/>
            <person name="Goldberg J."/>
            <person name="Griggs A."/>
            <person name="Gujja S."/>
            <person name="Heiman D."/>
            <person name="Hepburn T."/>
            <person name="Howarth C."/>
            <person name="Jen D."/>
            <person name="Larson L."/>
            <person name="Lewis B."/>
            <person name="Mehta T."/>
            <person name="Park D."/>
            <person name="Pearson M."/>
            <person name="Roberts A."/>
            <person name="Saif S."/>
            <person name="Shea T."/>
            <person name="Shenoy N."/>
            <person name="Sisk P."/>
            <person name="Stolte C."/>
            <person name="Sykes S."/>
            <person name="Walk T."/>
            <person name="White J."/>
            <person name="Yandava C."/>
            <person name="Liu Y."/>
            <person name="Xu Q."/>
            <person name="Lander E."/>
            <person name="Nusbaum C."/>
            <person name="Galagan J."/>
            <person name="Birren B."/>
        </authorList>
    </citation>
    <scope>NUCLEOTIDE SEQUENCE [LARGE SCALE GENOMIC DNA]</scope>
    <source>
        <strain evidence="6 7">101-4-CHN</strain>
    </source>
</reference>
<name>C7XX20_9LACO</name>
<sequence>MLDVYILEDNLAELSQINHYVRSVSEKLNIQVNVKTFSTLEQISQSMPEPSLRNVYILDLAIGDDDQAGLRFSQKIRQYDLEASIIFLTVHDELLSTTYQYQVEALDFIVKRVVQSLERDFTKVIKKLELPKRGKTITLRSHYEIIKVYVNDILFFQSNPDNTHASFMYTENNQKIPINMSLRELEEQVEEFFRIHRSYLANVANIRSLNVKKHTVKFNTSEMTIPVSRLKTRRLMEVLNNYSSIQW</sequence>
<evidence type="ECO:0000256" key="1">
    <source>
        <dbReference type="ARBA" id="ARBA00022490"/>
    </source>
</evidence>
<dbReference type="STRING" id="575594.HMPREF0501_01305"/>
<dbReference type="InterPro" id="IPR001789">
    <property type="entry name" value="Sig_transdc_resp-reg_receiver"/>
</dbReference>
<keyword evidence="3" id="KW-0010">Activator</keyword>
<dbReference type="EMBL" id="GG698805">
    <property type="protein sequence ID" value="EEU29840.1"/>
    <property type="molecule type" value="Genomic_DNA"/>
</dbReference>
<gene>
    <name evidence="6" type="ORF">HMPREF0501_01305</name>
</gene>
<evidence type="ECO:0000256" key="4">
    <source>
        <dbReference type="ARBA" id="ARBA00037164"/>
    </source>
</evidence>
<dbReference type="PANTHER" id="PTHR37299:SF3">
    <property type="entry name" value="STAGE 0 SPORULATION PROTEIN A HOMOLOG"/>
    <property type="match status" value="1"/>
</dbReference>
<dbReference type="SMART" id="SM00850">
    <property type="entry name" value="LytTR"/>
    <property type="match status" value="1"/>
</dbReference>
<dbReference type="eggNOG" id="COG3279">
    <property type="taxonomic scope" value="Bacteria"/>
</dbReference>
<evidence type="ECO:0000259" key="5">
    <source>
        <dbReference type="PROSITE" id="PS50930"/>
    </source>
</evidence>
<dbReference type="RefSeq" id="WP_006917177.1">
    <property type="nucleotide sequence ID" value="NZ_GG698805.1"/>
</dbReference>
<dbReference type="AlphaFoldDB" id="C7XX20"/>
<keyword evidence="7" id="KW-1185">Reference proteome</keyword>
<keyword evidence="2" id="KW-0902">Two-component regulatory system</keyword>
<comment type="function">
    <text evidence="4">Required for high-level post-exponential phase expression of a series of secreted proteins.</text>
</comment>
<dbReference type="OrthoDB" id="9809318at2"/>
<evidence type="ECO:0000313" key="7">
    <source>
        <dbReference type="Proteomes" id="UP000003987"/>
    </source>
</evidence>
<dbReference type="GO" id="GO:0000156">
    <property type="term" value="F:phosphorelay response regulator activity"/>
    <property type="evidence" value="ECO:0007669"/>
    <property type="project" value="InterPro"/>
</dbReference>
<evidence type="ECO:0000256" key="2">
    <source>
        <dbReference type="ARBA" id="ARBA00023012"/>
    </source>
</evidence>
<dbReference type="PANTHER" id="PTHR37299">
    <property type="entry name" value="TRANSCRIPTIONAL REGULATOR-RELATED"/>
    <property type="match status" value="1"/>
</dbReference>
<dbReference type="Pfam" id="PF04397">
    <property type="entry name" value="LytTR"/>
    <property type="match status" value="1"/>
</dbReference>
<dbReference type="Gene3D" id="2.40.50.1020">
    <property type="entry name" value="LytTr DNA-binding domain"/>
    <property type="match status" value="1"/>
</dbReference>
<feature type="domain" description="HTH LytTR-type" evidence="5">
    <location>
        <begin position="137"/>
        <end position="241"/>
    </location>
</feature>
<dbReference type="PROSITE" id="PS50930">
    <property type="entry name" value="HTH_LYTTR"/>
    <property type="match status" value="1"/>
</dbReference>
<dbReference type="HOGENOM" id="CLU_000445_14_6_9"/>
<dbReference type="GO" id="GO:0003677">
    <property type="term" value="F:DNA binding"/>
    <property type="evidence" value="ECO:0007669"/>
    <property type="project" value="UniProtKB-KW"/>
</dbReference>
<evidence type="ECO:0000313" key="6">
    <source>
        <dbReference type="EMBL" id="EEU29840.1"/>
    </source>
</evidence>
<accession>C7XX20</accession>
<organism evidence="6 7">
    <name type="scientific">Limosilactobacillus coleohominis 101-4-CHN</name>
    <dbReference type="NCBI Taxonomy" id="575594"/>
    <lineage>
        <taxon>Bacteria</taxon>
        <taxon>Bacillati</taxon>
        <taxon>Bacillota</taxon>
        <taxon>Bacilli</taxon>
        <taxon>Lactobacillales</taxon>
        <taxon>Lactobacillaceae</taxon>
        <taxon>Limosilactobacillus</taxon>
    </lineage>
</organism>
<dbReference type="InterPro" id="IPR011006">
    <property type="entry name" value="CheY-like_superfamily"/>
</dbReference>
<dbReference type="Pfam" id="PF00072">
    <property type="entry name" value="Response_reg"/>
    <property type="match status" value="1"/>
</dbReference>
<keyword evidence="1" id="KW-0963">Cytoplasm</keyword>
<dbReference type="Gene3D" id="3.40.50.2300">
    <property type="match status" value="1"/>
</dbReference>
<keyword evidence="6" id="KW-0238">DNA-binding</keyword>
<evidence type="ECO:0000256" key="3">
    <source>
        <dbReference type="ARBA" id="ARBA00023159"/>
    </source>
</evidence>
<dbReference type="InterPro" id="IPR046947">
    <property type="entry name" value="LytR-like"/>
</dbReference>